<protein>
    <submittedName>
        <fullName evidence="1">Uncharacterized protein</fullName>
    </submittedName>
</protein>
<name>A0A182IXW2_ANOAO</name>
<proteinExistence type="predicted"/>
<reference evidence="1" key="1">
    <citation type="submission" date="2022-08" db="UniProtKB">
        <authorList>
            <consortium name="EnsemblMetazoa"/>
        </authorList>
    </citation>
    <scope>IDENTIFICATION</scope>
    <source>
        <strain evidence="1">EBRO</strain>
    </source>
</reference>
<sequence length="418" mass="46382">MYFLQGCTDRVLLLVMLLVLLPIKCAAGGDEADDKPSTNGNSTLLAHRSKRFLSYPVSGGISKVLFGFLAPVSFMHPLPRVMNCGVNLQANYVISPDIIFPRPESIFMNRALEGYTDRKSRAQVYGALEKLLRVVLGAGRRARECLLRTVCEVAETPLSHNGLVGELMDVILTIRQVMGFGWVSGSLSKKCDQFLSSRRSGHIGNMAAGRRFCSKPLLAGTFSVLLLVATFSVAECSSSESPGERALVQRAKRWILNYPVNGGVAKMVFGFLAPIRFHHPLTRLLNLSVNLQANYRILPTIIFPRPESIFKNRANSEYTDTSRKQLYALVEKLLNGWNRNGRSCLLRTICEVAETPLSHNGLVGELFELVFTPYETDQLDGEYTMARKYGANGVDCMRMYSACPLGHGLLDMISAIRY</sequence>
<dbReference type="PANTHER" id="PTHR21398:SF11">
    <property type="entry name" value="HDC15381-RELATED"/>
    <property type="match status" value="1"/>
</dbReference>
<organism evidence="1">
    <name type="scientific">Anopheles atroparvus</name>
    <name type="common">European mosquito</name>
    <dbReference type="NCBI Taxonomy" id="41427"/>
    <lineage>
        <taxon>Eukaryota</taxon>
        <taxon>Metazoa</taxon>
        <taxon>Ecdysozoa</taxon>
        <taxon>Arthropoda</taxon>
        <taxon>Hexapoda</taxon>
        <taxon>Insecta</taxon>
        <taxon>Pterygota</taxon>
        <taxon>Neoptera</taxon>
        <taxon>Endopterygota</taxon>
        <taxon>Diptera</taxon>
        <taxon>Nematocera</taxon>
        <taxon>Culicoidea</taxon>
        <taxon>Culicidae</taxon>
        <taxon>Anophelinae</taxon>
        <taxon>Anopheles</taxon>
    </lineage>
</organism>
<dbReference type="SMART" id="SM00718">
    <property type="entry name" value="DM4_12"/>
    <property type="match status" value="2"/>
</dbReference>
<dbReference type="AlphaFoldDB" id="A0A182IXW2"/>
<accession>A0A182IXW2</accession>
<evidence type="ECO:0000313" key="1">
    <source>
        <dbReference type="EnsemblMetazoa" id="AATE007596-PA.1"/>
    </source>
</evidence>
<dbReference type="InterPro" id="IPR006631">
    <property type="entry name" value="DM4_12"/>
</dbReference>
<dbReference type="PANTHER" id="PTHR21398">
    <property type="entry name" value="AGAP007094-PA"/>
    <property type="match status" value="1"/>
</dbReference>
<dbReference type="Pfam" id="PF07841">
    <property type="entry name" value="DM4_12"/>
    <property type="match status" value="2"/>
</dbReference>
<dbReference type="VEuPathDB" id="VectorBase:AATE007596"/>
<dbReference type="EnsemblMetazoa" id="AATE007596-RA">
    <property type="protein sequence ID" value="AATE007596-PA.1"/>
    <property type="gene ID" value="AATE007596"/>
</dbReference>